<name>A0A9W8Y608_9PLEO</name>
<proteinExistence type="predicted"/>
<dbReference type="OrthoDB" id="3763466at2759"/>
<reference evidence="1" key="1">
    <citation type="submission" date="2022-10" db="EMBL/GenBank/DDBJ databases">
        <title>Tapping the CABI collections for fungal endophytes: first genome assemblies for Collariella, Neodidymelliopsis, Ascochyta clinopodiicola, Didymella pomorum, Didymosphaeria variabile, Neocosmospora piperis and Neocucurbitaria cava.</title>
        <authorList>
            <person name="Hill R."/>
        </authorList>
    </citation>
    <scope>NUCLEOTIDE SEQUENCE</scope>
    <source>
        <strain evidence="1">IMI 356814</strain>
    </source>
</reference>
<comment type="caution">
    <text evidence="1">The sequence shown here is derived from an EMBL/GenBank/DDBJ whole genome shotgun (WGS) entry which is preliminary data.</text>
</comment>
<evidence type="ECO:0000313" key="1">
    <source>
        <dbReference type="EMBL" id="KAJ4368413.1"/>
    </source>
</evidence>
<dbReference type="Proteomes" id="UP001140560">
    <property type="component" value="Unassembled WGS sequence"/>
</dbReference>
<protein>
    <submittedName>
        <fullName evidence="1">Uncharacterized protein</fullName>
    </submittedName>
</protein>
<evidence type="ECO:0000313" key="2">
    <source>
        <dbReference type="Proteomes" id="UP001140560"/>
    </source>
</evidence>
<gene>
    <name evidence="1" type="ORF">N0V83_006770</name>
</gene>
<sequence>MVQLFSTRRSAASRDLRLSTTAKNVHTRLPREVRDIIYDYLLTSDDIFRIAQCSKVRLDRFPYLRGEEPVEYKTKETAKPGVRPRFIDPERTYVPFAAEVIEVVYERFHGLWIDVPSQIPAFLATDFFDVDCAPRDARLSKLHVSGRLDSGEKTSVDIDTLALDFKALLDCNWGPKFDVDIAFRTELDGEALD</sequence>
<dbReference type="AlphaFoldDB" id="A0A9W8Y608"/>
<keyword evidence="2" id="KW-1185">Reference proteome</keyword>
<dbReference type="EMBL" id="JAPEUY010000011">
    <property type="protein sequence ID" value="KAJ4368413.1"/>
    <property type="molecule type" value="Genomic_DNA"/>
</dbReference>
<organism evidence="1 2">
    <name type="scientific">Neocucurbitaria cava</name>
    <dbReference type="NCBI Taxonomy" id="798079"/>
    <lineage>
        <taxon>Eukaryota</taxon>
        <taxon>Fungi</taxon>
        <taxon>Dikarya</taxon>
        <taxon>Ascomycota</taxon>
        <taxon>Pezizomycotina</taxon>
        <taxon>Dothideomycetes</taxon>
        <taxon>Pleosporomycetidae</taxon>
        <taxon>Pleosporales</taxon>
        <taxon>Pleosporineae</taxon>
        <taxon>Cucurbitariaceae</taxon>
        <taxon>Neocucurbitaria</taxon>
    </lineage>
</organism>
<accession>A0A9W8Y608</accession>